<dbReference type="AlphaFoldDB" id="A0A8S2S8A4"/>
<gene>
    <name evidence="2" type="ORF">OVA965_LOCUS32866</name>
    <name evidence="3" type="ORF">TMI583_LOCUS33738</name>
</gene>
<name>A0A8S2S8A4_9BILA</name>
<evidence type="ECO:0000313" key="2">
    <source>
        <dbReference type="EMBL" id="CAF1397276.1"/>
    </source>
</evidence>
<accession>A0A8S2S8A4</accession>
<dbReference type="EMBL" id="CAJNOK010026005">
    <property type="protein sequence ID" value="CAF1397276.1"/>
    <property type="molecule type" value="Genomic_DNA"/>
</dbReference>
<reference evidence="3" key="1">
    <citation type="submission" date="2021-02" db="EMBL/GenBank/DDBJ databases">
        <authorList>
            <person name="Nowell W R."/>
        </authorList>
    </citation>
    <scope>NUCLEOTIDE SEQUENCE</scope>
</reference>
<organism evidence="3 4">
    <name type="scientific">Didymodactylos carnosus</name>
    <dbReference type="NCBI Taxonomy" id="1234261"/>
    <lineage>
        <taxon>Eukaryota</taxon>
        <taxon>Metazoa</taxon>
        <taxon>Spiralia</taxon>
        <taxon>Gnathifera</taxon>
        <taxon>Rotifera</taxon>
        <taxon>Eurotatoria</taxon>
        <taxon>Bdelloidea</taxon>
        <taxon>Philodinida</taxon>
        <taxon>Philodinidae</taxon>
        <taxon>Didymodactylos</taxon>
    </lineage>
</organism>
<protein>
    <submittedName>
        <fullName evidence="3">Uncharacterized protein</fullName>
    </submittedName>
</protein>
<evidence type="ECO:0000313" key="3">
    <source>
        <dbReference type="EMBL" id="CAF4204643.1"/>
    </source>
</evidence>
<feature type="region of interest" description="Disordered" evidence="1">
    <location>
        <begin position="509"/>
        <end position="540"/>
    </location>
</feature>
<dbReference type="EMBL" id="CAJOBA010047723">
    <property type="protein sequence ID" value="CAF4204643.1"/>
    <property type="molecule type" value="Genomic_DNA"/>
</dbReference>
<feature type="compositionally biased region" description="Basic residues" evidence="1">
    <location>
        <begin position="509"/>
        <end position="532"/>
    </location>
</feature>
<comment type="caution">
    <text evidence="3">The sequence shown here is derived from an EMBL/GenBank/DDBJ whole genome shotgun (WGS) entry which is preliminary data.</text>
</comment>
<dbReference type="Proteomes" id="UP000677228">
    <property type="component" value="Unassembled WGS sequence"/>
</dbReference>
<dbReference type="Proteomes" id="UP000682733">
    <property type="component" value="Unassembled WGS sequence"/>
</dbReference>
<evidence type="ECO:0000256" key="1">
    <source>
        <dbReference type="SAM" id="MobiDB-lite"/>
    </source>
</evidence>
<evidence type="ECO:0000313" key="4">
    <source>
        <dbReference type="Proteomes" id="UP000682733"/>
    </source>
</evidence>
<proteinExistence type="predicted"/>
<sequence length="540" mass="63360">MTSYKWLLFETQEKSTKAINHLKECRIESNPPGRKPYYRTHPELLPELKKLLNTHSGEAQDRRRDDTVRFNGLSITDCNNYVKRRLSRRYPNIYKLSNSTIRRLFMPPKKNVRSQKFYKSIIPAKIPQKQNSKCQHHPDFHITCAQVNYVQELASLYNDECISLSCDNKAKIPLGIPVVSRHVRSRKFLLLNQSPNLPDHDFPKAGVKITPAGYVRLWHHRRSSSANSNPTPASLLRMKRSKSCESTLFKLNREIKQTVDKRNLKHVQWNRSGQMFLRPFGSTSEKLQVNRYNPIERMFSHLTDLIANVTIDLDPTFSTINHQLDSALVDLNKYWHNKKYDNFKTDCRPVFSVNENSFDGHQELKDKLMKSSVKHVMDQDNDNVRFNLRLYLRHCVRSSYYVSFTKCTDSTCIHCTRHPVRATKTVKLLRSGGDYLPWPQMTFSKYHYDTFLQQTYAILAGEKNIVPDQQLPSDRTKRCSECKLPYIFSSKADEERHMVWVHWSNVLPNKKRKHSPTPKSKSVSKSKQRITRKRELSPEY</sequence>